<name>A0A931IXK2_9BURK</name>
<dbReference type="InterPro" id="IPR036765">
    <property type="entry name" value="ZipA_FtsZ-bd_C_sf"/>
</dbReference>
<protein>
    <recommendedName>
        <fullName evidence="1">Cell division protein ZipA</fullName>
    </recommendedName>
</protein>
<evidence type="ECO:0000256" key="3">
    <source>
        <dbReference type="SAM" id="MobiDB-lite"/>
    </source>
</evidence>
<dbReference type="Pfam" id="PF04354">
    <property type="entry name" value="ZipA_C"/>
    <property type="match status" value="1"/>
</dbReference>
<keyword evidence="2" id="KW-0997">Cell inner membrane</keyword>
<dbReference type="EMBL" id="JAEDAK010000001">
    <property type="protein sequence ID" value="MBH9575556.1"/>
    <property type="molecule type" value="Genomic_DNA"/>
</dbReference>
<evidence type="ECO:0000313" key="5">
    <source>
        <dbReference type="EMBL" id="MBH9575556.1"/>
    </source>
</evidence>
<keyword evidence="6" id="KW-1185">Reference proteome</keyword>
<keyword evidence="2" id="KW-1003">Cell membrane</keyword>
<dbReference type="SUPFAM" id="SSF64383">
    <property type="entry name" value="Cell-division protein ZipA, C-terminal domain"/>
    <property type="match status" value="1"/>
</dbReference>
<proteinExistence type="inferred from homology"/>
<keyword evidence="1 5" id="KW-0132">Cell division</keyword>
<gene>
    <name evidence="5" type="ORF">I7X39_01435</name>
</gene>
<dbReference type="Proteomes" id="UP000613266">
    <property type="component" value="Unassembled WGS sequence"/>
</dbReference>
<reference evidence="5" key="1">
    <citation type="submission" date="2020-12" db="EMBL/GenBank/DDBJ databases">
        <title>The genome sequence of Inhella sp. 1Y17.</title>
        <authorList>
            <person name="Liu Y."/>
        </authorList>
    </citation>
    <scope>NUCLEOTIDE SEQUENCE</scope>
    <source>
        <strain evidence="5">1Y17</strain>
    </source>
</reference>
<dbReference type="InterPro" id="IPR007449">
    <property type="entry name" value="ZipA_FtsZ-bd_C"/>
</dbReference>
<keyword evidence="2" id="KW-0472">Membrane</keyword>
<feature type="compositionally biased region" description="Gly residues" evidence="3">
    <location>
        <begin position="47"/>
        <end position="59"/>
    </location>
</feature>
<feature type="region of interest" description="Disordered" evidence="3">
    <location>
        <begin position="32"/>
        <end position="60"/>
    </location>
</feature>
<comment type="caution">
    <text evidence="5">The sequence shown here is derived from an EMBL/GenBank/DDBJ whole genome shotgun (WGS) entry which is preliminary data.</text>
</comment>
<evidence type="ECO:0000256" key="1">
    <source>
        <dbReference type="RuleBase" id="RU003612"/>
    </source>
</evidence>
<dbReference type="SMART" id="SM00771">
    <property type="entry name" value="ZipA_C"/>
    <property type="match status" value="1"/>
</dbReference>
<evidence type="ECO:0000256" key="2">
    <source>
        <dbReference type="RuleBase" id="RU003613"/>
    </source>
</evidence>
<accession>A0A931IXK2</accession>
<dbReference type="AlphaFoldDB" id="A0A931IXK2"/>
<comment type="similarity">
    <text evidence="1">Belongs to the ZipA family.</text>
</comment>
<evidence type="ECO:0000313" key="6">
    <source>
        <dbReference type="Proteomes" id="UP000613266"/>
    </source>
</evidence>
<dbReference type="GO" id="GO:0090529">
    <property type="term" value="P:cell septum assembly"/>
    <property type="evidence" value="ECO:0007669"/>
    <property type="project" value="InterPro"/>
</dbReference>
<comment type="subcellular location">
    <subcellularLocation>
        <location evidence="2">Cell inner membrane</location>
        <topology evidence="2">Single-pass type I membrane protein</topology>
    </subcellularLocation>
</comment>
<dbReference type="GO" id="GO:0005886">
    <property type="term" value="C:plasma membrane"/>
    <property type="evidence" value="ECO:0007669"/>
    <property type="project" value="UniProtKB-SubCell"/>
</dbReference>
<keyword evidence="2" id="KW-0812">Transmembrane</keyword>
<feature type="domain" description="ZipA C-terminal FtsZ-binding" evidence="4">
    <location>
        <begin position="221"/>
        <end position="348"/>
    </location>
</feature>
<dbReference type="RefSeq" id="WP_198109167.1">
    <property type="nucleotide sequence ID" value="NZ_JAEDAK010000001.1"/>
</dbReference>
<comment type="function">
    <text evidence="1">Essential cell division protein that stabilizes the FtsZ protofilaments by cross-linking them and that serves as a cytoplasmic membrane anchor for the Z ring. Also required for the recruitment to the septal ring of downstream cell division proteins.</text>
</comment>
<sequence>MTLTLTQALMLAGAAVLLALLVQGWWISRKAGPRRPEPDSLPRQEPGLGGQGERGGDGGVMESVLDVLHEGDAAAAHANAHADTLPMVVRKAQSTQRRSGPRLDALIDVIAVLHVESPVSGDAALLHLPASRRAGTKPLAIEGLNTETGEWELPVAGERYGEFQAGLQMVNRAGPLGEIEYSEWVQKVQAFADGVGAMADFPDMLEAVARARELDQFASANDAQLAVGLKAKGAAWTLGFLTQAAAKRGLVPGALPGRLVLPGAEEGAPPMLVLQYDPQAALAEEGEAPPLREATLLFDVPQTPESQEPFAALQEIARLLARDLEAEVVDGGGRPLGPHGFAAIHEELGRLYKVLASRDLAAGSAVARRLFS</sequence>
<keyword evidence="1" id="KW-0131">Cell cycle</keyword>
<evidence type="ECO:0000259" key="4">
    <source>
        <dbReference type="SMART" id="SM00771"/>
    </source>
</evidence>
<organism evidence="5 6">
    <name type="scientific">Inhella proteolytica</name>
    <dbReference type="NCBI Taxonomy" id="2795029"/>
    <lineage>
        <taxon>Bacteria</taxon>
        <taxon>Pseudomonadati</taxon>
        <taxon>Pseudomonadota</taxon>
        <taxon>Betaproteobacteria</taxon>
        <taxon>Burkholderiales</taxon>
        <taxon>Sphaerotilaceae</taxon>
        <taxon>Inhella</taxon>
    </lineage>
</organism>